<feature type="region of interest" description="Disordered" evidence="1">
    <location>
        <begin position="1"/>
        <end position="23"/>
    </location>
</feature>
<reference evidence="2" key="1">
    <citation type="submission" date="2020-08" db="EMBL/GenBank/DDBJ databases">
        <title>Plant Genome Project.</title>
        <authorList>
            <person name="Zhang R.-G."/>
        </authorList>
    </citation>
    <scope>NUCLEOTIDE SEQUENCE</scope>
    <source>
        <strain evidence="2">WSP0</strain>
        <tissue evidence="2">Leaf</tissue>
    </source>
</reference>
<organism evidence="2 3">
    <name type="scientific">Rhododendron griersonianum</name>
    <dbReference type="NCBI Taxonomy" id="479676"/>
    <lineage>
        <taxon>Eukaryota</taxon>
        <taxon>Viridiplantae</taxon>
        <taxon>Streptophyta</taxon>
        <taxon>Embryophyta</taxon>
        <taxon>Tracheophyta</taxon>
        <taxon>Spermatophyta</taxon>
        <taxon>Magnoliopsida</taxon>
        <taxon>eudicotyledons</taxon>
        <taxon>Gunneridae</taxon>
        <taxon>Pentapetalae</taxon>
        <taxon>asterids</taxon>
        <taxon>Ericales</taxon>
        <taxon>Ericaceae</taxon>
        <taxon>Ericoideae</taxon>
        <taxon>Rhodoreae</taxon>
        <taxon>Rhododendron</taxon>
    </lineage>
</organism>
<gene>
    <name evidence="2" type="ORF">RHGRI_022005</name>
</gene>
<evidence type="ECO:0000313" key="3">
    <source>
        <dbReference type="Proteomes" id="UP000823749"/>
    </source>
</evidence>
<dbReference type="Proteomes" id="UP000823749">
    <property type="component" value="Chromosome 7"/>
</dbReference>
<dbReference type="AlphaFoldDB" id="A0AAV6JRH1"/>
<evidence type="ECO:0000313" key="2">
    <source>
        <dbReference type="EMBL" id="KAG5542319.1"/>
    </source>
</evidence>
<accession>A0AAV6JRH1</accession>
<dbReference type="SUPFAM" id="SSF117281">
    <property type="entry name" value="Kelch motif"/>
    <property type="match status" value="1"/>
</dbReference>
<proteinExistence type="predicted"/>
<keyword evidence="3" id="KW-1185">Reference proteome</keyword>
<dbReference type="EMBL" id="JACTNZ010000007">
    <property type="protein sequence ID" value="KAG5542319.1"/>
    <property type="molecule type" value="Genomic_DNA"/>
</dbReference>
<sequence length="407" mass="45535">MESIGVEFSTTFPDAPPPPPPPEKKFACMLVLNRSSRNILEWYAFDVSEDPNHNQRRPPSPPPRVKKIIGTNMKHLLPFHDDESVDIIMNSTPVPVATRRTDSELGWAILGGKDAKPTLYRIRSGSAGAVEVKNSLERIGLFSDGDWDSNFVAAPPNGVSLPLSLSGCLVLGEKLYFVPCSPRSPAWGMAYDPNLDEWESVIDPPYPCRPPFFVAAMGDGSPEPRIVVGSSQNRLLTLLQVYYVGTNIWEEMEFDGAPKGLNEAPVAVDNRLYWYAQDDECLVGYDIVTKMWFLGSLHLHDHSDYVDPINPMSHFPVRLAHLGGRGDQVFLCLFWVSRFLPRTRTVDHMVPAKREDLITRLHCMKFRVSINSNLSSNQGNVPLDVSIHSCQSYLVPGERTFMDALVL</sequence>
<protein>
    <submittedName>
        <fullName evidence="2">Uncharacterized protein</fullName>
    </submittedName>
</protein>
<dbReference type="InterPro" id="IPR015915">
    <property type="entry name" value="Kelch-typ_b-propeller"/>
</dbReference>
<evidence type="ECO:0000256" key="1">
    <source>
        <dbReference type="SAM" id="MobiDB-lite"/>
    </source>
</evidence>
<comment type="caution">
    <text evidence="2">The sequence shown here is derived from an EMBL/GenBank/DDBJ whole genome shotgun (WGS) entry which is preliminary data.</text>
</comment>
<name>A0AAV6JRH1_9ERIC</name>